<accession>A0ABT2YDA9</accession>
<feature type="signal peptide" evidence="2">
    <location>
        <begin position="1"/>
        <end position="18"/>
    </location>
</feature>
<evidence type="ECO:0000256" key="1">
    <source>
        <dbReference type="SAM" id="Phobius"/>
    </source>
</evidence>
<keyword evidence="5" id="KW-1185">Reference proteome</keyword>
<organism evidence="4 5">
    <name type="scientific">Roseateles oligotrophus</name>
    <dbReference type="NCBI Taxonomy" id="1769250"/>
    <lineage>
        <taxon>Bacteria</taxon>
        <taxon>Pseudomonadati</taxon>
        <taxon>Pseudomonadota</taxon>
        <taxon>Betaproteobacteria</taxon>
        <taxon>Burkholderiales</taxon>
        <taxon>Sphaerotilaceae</taxon>
        <taxon>Roseateles</taxon>
    </lineage>
</organism>
<feature type="domain" description="Ice-binding protein C-terminal" evidence="3">
    <location>
        <begin position="212"/>
        <end position="237"/>
    </location>
</feature>
<keyword evidence="1" id="KW-0472">Membrane</keyword>
<dbReference type="InterPro" id="IPR013424">
    <property type="entry name" value="Ice-binding_C"/>
</dbReference>
<reference evidence="4 5" key="1">
    <citation type="submission" date="2021-11" db="EMBL/GenBank/DDBJ databases">
        <authorList>
            <person name="Liang Q."/>
            <person name="Mou H."/>
            <person name="Liu Z."/>
        </authorList>
    </citation>
    <scope>NUCLEOTIDE SEQUENCE [LARGE SCALE GENOMIC DNA]</scope>
    <source>
        <strain evidence="4 5">CHU3</strain>
    </source>
</reference>
<keyword evidence="2" id="KW-0732">Signal</keyword>
<name>A0ABT2YDA9_9BURK</name>
<feature type="chain" id="PRO_5045799566" evidence="2">
    <location>
        <begin position="19"/>
        <end position="240"/>
    </location>
</feature>
<dbReference type="NCBIfam" id="TIGR02595">
    <property type="entry name" value="PEP_CTERM"/>
    <property type="match status" value="1"/>
</dbReference>
<dbReference type="RefSeq" id="WP_263570644.1">
    <property type="nucleotide sequence ID" value="NZ_JAJIRN010000003.1"/>
</dbReference>
<dbReference type="Pfam" id="PF07589">
    <property type="entry name" value="PEP-CTERM"/>
    <property type="match status" value="1"/>
</dbReference>
<dbReference type="EMBL" id="JAJIRN010000003">
    <property type="protein sequence ID" value="MCV2368021.1"/>
    <property type="molecule type" value="Genomic_DNA"/>
</dbReference>
<evidence type="ECO:0000256" key="2">
    <source>
        <dbReference type="SAM" id="SignalP"/>
    </source>
</evidence>
<feature type="transmembrane region" description="Helical" evidence="1">
    <location>
        <begin position="216"/>
        <end position="233"/>
    </location>
</feature>
<evidence type="ECO:0000259" key="3">
    <source>
        <dbReference type="Pfam" id="PF07589"/>
    </source>
</evidence>
<evidence type="ECO:0000313" key="5">
    <source>
        <dbReference type="Proteomes" id="UP001209701"/>
    </source>
</evidence>
<sequence>MKRLVLLSIAAACGLANAAELYNNGPVVNGPGANAGLSVLTSPATTLGFGAQTTANNRVADDFTVAGGGWNVQSLDFFGYQTNAGAFTFQQASWSVVSGSIDGAVVASGVTNVTDGGRMGYRVSETTLTSTARGIYKAQADVTDFSLSDGHYWLLWSLTGTAASGPWQPPTSDARTGNAMQSIAGAAFLGLADAGSTLTVELPFAINGMTAAVPEPSSYMLMLAGGLAMAGLVRRRRKQD</sequence>
<evidence type="ECO:0000313" key="4">
    <source>
        <dbReference type="EMBL" id="MCV2368021.1"/>
    </source>
</evidence>
<proteinExistence type="predicted"/>
<gene>
    <name evidence="4" type="ORF">LNV07_07910</name>
</gene>
<comment type="caution">
    <text evidence="4">The sequence shown here is derived from an EMBL/GenBank/DDBJ whole genome shotgun (WGS) entry which is preliminary data.</text>
</comment>
<protein>
    <submittedName>
        <fullName evidence="4">PEP-CTERM sorting domain-containing protein</fullName>
    </submittedName>
</protein>
<dbReference type="Proteomes" id="UP001209701">
    <property type="component" value="Unassembled WGS sequence"/>
</dbReference>
<keyword evidence="1" id="KW-1133">Transmembrane helix</keyword>
<keyword evidence="1" id="KW-0812">Transmembrane</keyword>